<keyword evidence="1" id="KW-0378">Hydrolase</keyword>
<evidence type="ECO:0000313" key="2">
    <source>
        <dbReference type="Proteomes" id="UP000294835"/>
    </source>
</evidence>
<organism evidence="1 2">
    <name type="scientific">Rhodovulum marinum</name>
    <dbReference type="NCBI Taxonomy" id="320662"/>
    <lineage>
        <taxon>Bacteria</taxon>
        <taxon>Pseudomonadati</taxon>
        <taxon>Pseudomonadota</taxon>
        <taxon>Alphaproteobacteria</taxon>
        <taxon>Rhodobacterales</taxon>
        <taxon>Paracoccaceae</taxon>
        <taxon>Rhodovulum</taxon>
    </lineage>
</organism>
<protein>
    <submittedName>
        <fullName evidence="1">Restriction endonuclease BglII</fullName>
    </submittedName>
</protein>
<dbReference type="Pfam" id="PF09195">
    <property type="entry name" value="Endonuc-BglII"/>
    <property type="match status" value="1"/>
</dbReference>
<evidence type="ECO:0000313" key="1">
    <source>
        <dbReference type="EMBL" id="TCP41416.1"/>
    </source>
</evidence>
<dbReference type="Proteomes" id="UP000294835">
    <property type="component" value="Unassembled WGS sequence"/>
</dbReference>
<dbReference type="GO" id="GO:0009307">
    <property type="term" value="P:DNA restriction-modification system"/>
    <property type="evidence" value="ECO:0007669"/>
    <property type="project" value="InterPro"/>
</dbReference>
<accession>A0A4V2SR36</accession>
<dbReference type="InterPro" id="IPR015278">
    <property type="entry name" value="BglII-like"/>
</dbReference>
<reference evidence="1 2" key="1">
    <citation type="submission" date="2019-03" db="EMBL/GenBank/DDBJ databases">
        <title>Genomic Encyclopedia of Type Strains, Phase IV (KMG-IV): sequencing the most valuable type-strain genomes for metagenomic binning, comparative biology and taxonomic classification.</title>
        <authorList>
            <person name="Goeker M."/>
        </authorList>
    </citation>
    <scope>NUCLEOTIDE SEQUENCE [LARGE SCALE GENOMIC DNA]</scope>
    <source>
        <strain evidence="1 2">DSM 18063</strain>
    </source>
</reference>
<keyword evidence="1" id="KW-0540">Nuclease</keyword>
<dbReference type="SUPFAM" id="SSF52980">
    <property type="entry name" value="Restriction endonuclease-like"/>
    <property type="match status" value="1"/>
</dbReference>
<dbReference type="AlphaFoldDB" id="A0A4V2SR36"/>
<keyword evidence="1" id="KW-0255">Endonuclease</keyword>
<gene>
    <name evidence="1" type="ORF">EV662_105163</name>
</gene>
<dbReference type="GO" id="GO:0009036">
    <property type="term" value="F:type II site-specific deoxyribonuclease activity"/>
    <property type="evidence" value="ECO:0007669"/>
    <property type="project" value="InterPro"/>
</dbReference>
<dbReference type="InterPro" id="IPR011335">
    <property type="entry name" value="Restrct_endonuc-II-like"/>
</dbReference>
<dbReference type="RefSeq" id="WP_132461982.1">
    <property type="nucleotide sequence ID" value="NZ_SLXP01000005.1"/>
</dbReference>
<comment type="caution">
    <text evidence="1">The sequence shown here is derived from an EMBL/GenBank/DDBJ whole genome shotgun (WGS) entry which is preliminary data.</text>
</comment>
<dbReference type="EMBL" id="SLXP01000005">
    <property type="protein sequence ID" value="TCP41416.1"/>
    <property type="molecule type" value="Genomic_DNA"/>
</dbReference>
<dbReference type="OrthoDB" id="1956808at2"/>
<proteinExistence type="predicted"/>
<sequence length="243" mass="26635">MLRPLEDLGYDVRAKNHALAILTQDFPAELGELVSVLAEFRIAIPEIIGGGGGEARFTQRLRKSLAEAGWPKHVFHVQTIVDGVEREGISHEIDHVRRAPAGTLALEIEWNNKDPFYDRDLENFQRLHAQSALSVGVIVTRGATMQAAFRARIAARLAADGVACEADLARYGIAERTAAQRKAVARLVAQGLPFAEAFTRNFVSSKFGQATTHWDKLVARLDRGVGNPCPLLLLGLPDRVLVD</sequence>
<keyword evidence="2" id="KW-1185">Reference proteome</keyword>
<name>A0A4V2SR36_9RHOB</name>